<feature type="compositionally biased region" description="Basic and acidic residues" evidence="1">
    <location>
        <begin position="15"/>
        <end position="38"/>
    </location>
</feature>
<name>A0A834J4U8_VESVU</name>
<organism evidence="2 3">
    <name type="scientific">Vespula vulgaris</name>
    <name type="common">Yellow jacket</name>
    <name type="synonym">Wasp</name>
    <dbReference type="NCBI Taxonomy" id="7454"/>
    <lineage>
        <taxon>Eukaryota</taxon>
        <taxon>Metazoa</taxon>
        <taxon>Ecdysozoa</taxon>
        <taxon>Arthropoda</taxon>
        <taxon>Hexapoda</taxon>
        <taxon>Insecta</taxon>
        <taxon>Pterygota</taxon>
        <taxon>Neoptera</taxon>
        <taxon>Endopterygota</taxon>
        <taxon>Hymenoptera</taxon>
        <taxon>Apocrita</taxon>
        <taxon>Aculeata</taxon>
        <taxon>Vespoidea</taxon>
        <taxon>Vespidae</taxon>
        <taxon>Vespinae</taxon>
        <taxon>Vespula</taxon>
    </lineage>
</organism>
<keyword evidence="3" id="KW-1185">Reference proteome</keyword>
<gene>
    <name evidence="2" type="ORF">HZH66_014047</name>
</gene>
<evidence type="ECO:0000313" key="2">
    <source>
        <dbReference type="EMBL" id="KAF7381653.1"/>
    </source>
</evidence>
<comment type="caution">
    <text evidence="2">The sequence shown here is derived from an EMBL/GenBank/DDBJ whole genome shotgun (WGS) entry which is preliminary data.</text>
</comment>
<sequence>MFGWTLLGTGYTDDTGEKKERDRKRQKDREIERKKEKEIDEDEGGATRIEEIGLRIHQENCLVYYFIYGFSVLVKGEDDGTLTHLNGPWENVCRSANEECSNVPGKIIVLRGKFGDLYSSLHPDGYE</sequence>
<proteinExistence type="predicted"/>
<accession>A0A834J4U8</accession>
<dbReference type="EMBL" id="JACSEA010000020">
    <property type="protein sequence ID" value="KAF7381653.1"/>
    <property type="molecule type" value="Genomic_DNA"/>
</dbReference>
<reference evidence="2" key="1">
    <citation type="journal article" date="2020" name="G3 (Bethesda)">
        <title>High-Quality Assemblies for Three Invasive Social Wasps from the &lt;i&gt;Vespula&lt;/i&gt; Genus.</title>
        <authorList>
            <person name="Harrop T.W.R."/>
            <person name="Guhlin J."/>
            <person name="McLaughlin G.M."/>
            <person name="Permina E."/>
            <person name="Stockwell P."/>
            <person name="Gilligan J."/>
            <person name="Le Lec M.F."/>
            <person name="Gruber M.A.M."/>
            <person name="Quinn O."/>
            <person name="Lovegrove M."/>
            <person name="Duncan E.J."/>
            <person name="Remnant E.J."/>
            <person name="Van Eeckhoven J."/>
            <person name="Graham B."/>
            <person name="Knapp R.A."/>
            <person name="Langford K.W."/>
            <person name="Kronenberg Z."/>
            <person name="Press M.O."/>
            <person name="Eacker S.M."/>
            <person name="Wilson-Rankin E.E."/>
            <person name="Purcell J."/>
            <person name="Lester P.J."/>
            <person name="Dearden P.K."/>
        </authorList>
    </citation>
    <scope>NUCLEOTIDE SEQUENCE</scope>
    <source>
        <strain evidence="2">Marl-1</strain>
    </source>
</reference>
<evidence type="ECO:0000256" key="1">
    <source>
        <dbReference type="SAM" id="MobiDB-lite"/>
    </source>
</evidence>
<dbReference type="AlphaFoldDB" id="A0A834J4U8"/>
<protein>
    <submittedName>
        <fullName evidence="2">Uncharacterized protein</fullName>
    </submittedName>
</protein>
<dbReference type="Proteomes" id="UP000614350">
    <property type="component" value="Unassembled WGS sequence"/>
</dbReference>
<feature type="region of interest" description="Disordered" evidence="1">
    <location>
        <begin position="1"/>
        <end position="44"/>
    </location>
</feature>
<feature type="compositionally biased region" description="Low complexity" evidence="1">
    <location>
        <begin position="1"/>
        <end position="13"/>
    </location>
</feature>
<evidence type="ECO:0000313" key="3">
    <source>
        <dbReference type="Proteomes" id="UP000614350"/>
    </source>
</evidence>